<feature type="region of interest" description="Disordered" evidence="5">
    <location>
        <begin position="169"/>
        <end position="293"/>
    </location>
</feature>
<evidence type="ECO:0000259" key="7">
    <source>
        <dbReference type="Pfam" id="PF11819"/>
    </source>
</evidence>
<dbReference type="InterPro" id="IPR021774">
    <property type="entry name" value="CUPID"/>
</dbReference>
<dbReference type="Proteomes" id="UP000694568">
    <property type="component" value="Unplaced"/>
</dbReference>
<keyword evidence="6" id="KW-0472">Membrane</keyword>
<protein>
    <submittedName>
        <fullName evidence="8">Innate immunity activator b</fullName>
    </submittedName>
</protein>
<feature type="domain" description="Cytohesin Ubiquitin Protein Inducing" evidence="7">
    <location>
        <begin position="16"/>
        <end position="123"/>
    </location>
</feature>
<evidence type="ECO:0000256" key="2">
    <source>
        <dbReference type="ARBA" id="ARBA00022490"/>
    </source>
</evidence>
<feature type="coiled-coil region" evidence="4">
    <location>
        <begin position="126"/>
        <end position="153"/>
    </location>
</feature>
<feature type="transmembrane region" description="Helical" evidence="6">
    <location>
        <begin position="514"/>
        <end position="533"/>
    </location>
</feature>
<feature type="compositionally biased region" description="Polar residues" evidence="5">
    <location>
        <begin position="197"/>
        <end position="240"/>
    </location>
</feature>
<feature type="compositionally biased region" description="Basic residues" evidence="5">
    <location>
        <begin position="262"/>
        <end position="271"/>
    </location>
</feature>
<keyword evidence="6" id="KW-0812">Transmembrane</keyword>
<accession>A0A8C9WVP2</accession>
<dbReference type="Pfam" id="PF11819">
    <property type="entry name" value="CUPID"/>
    <property type="match status" value="1"/>
</dbReference>
<dbReference type="AlphaFoldDB" id="A0A8C9WVP2"/>
<dbReference type="PANTHER" id="PTHR16093:SF6">
    <property type="entry name" value="INNATE IMMUNITY ACTIVATOR B"/>
    <property type="match status" value="1"/>
</dbReference>
<dbReference type="GO" id="GO:0031398">
    <property type="term" value="P:positive regulation of protein ubiquitination"/>
    <property type="evidence" value="ECO:0007669"/>
    <property type="project" value="TreeGrafter"/>
</dbReference>
<proteinExistence type="predicted"/>
<reference evidence="8" key="2">
    <citation type="submission" date="2025-09" db="UniProtKB">
        <authorList>
            <consortium name="Ensembl"/>
        </authorList>
    </citation>
    <scope>IDENTIFICATION</scope>
</reference>
<comment type="subcellular location">
    <subcellularLocation>
        <location evidence="1">Cytoplasm</location>
    </subcellularLocation>
</comment>
<keyword evidence="9" id="KW-1185">Reference proteome</keyword>
<feature type="compositionally biased region" description="Basic and acidic residues" evidence="5">
    <location>
        <begin position="1"/>
        <end position="12"/>
    </location>
</feature>
<reference evidence="8" key="1">
    <citation type="submission" date="2025-08" db="UniProtKB">
        <authorList>
            <consortium name="Ensembl"/>
        </authorList>
    </citation>
    <scope>IDENTIFICATION</scope>
</reference>
<dbReference type="PANTHER" id="PTHR16093">
    <property type="entry name" value="COILED-COIL DOMAIN-CONTAINING PROTEIN 120 FAMILY MEMBER"/>
    <property type="match status" value="1"/>
</dbReference>
<keyword evidence="2" id="KW-0963">Cytoplasm</keyword>
<dbReference type="GO" id="GO:0034334">
    <property type="term" value="P:adherens junction maintenance"/>
    <property type="evidence" value="ECO:0007669"/>
    <property type="project" value="TreeGrafter"/>
</dbReference>
<dbReference type="GO" id="GO:0005737">
    <property type="term" value="C:cytoplasm"/>
    <property type="evidence" value="ECO:0007669"/>
    <property type="project" value="UniProtKB-SubCell"/>
</dbReference>
<evidence type="ECO:0000313" key="8">
    <source>
        <dbReference type="Ensembl" id="ENSSLUP00000001135.1"/>
    </source>
</evidence>
<evidence type="ECO:0000256" key="1">
    <source>
        <dbReference type="ARBA" id="ARBA00004496"/>
    </source>
</evidence>
<evidence type="ECO:0000313" key="9">
    <source>
        <dbReference type="Proteomes" id="UP000694568"/>
    </source>
</evidence>
<dbReference type="Ensembl" id="ENSSLUT00000001206.1">
    <property type="protein sequence ID" value="ENSSLUP00000001135.1"/>
    <property type="gene ID" value="ENSSLUG00000000597.1"/>
</dbReference>
<keyword evidence="6" id="KW-1133">Transmembrane helix</keyword>
<evidence type="ECO:0000256" key="4">
    <source>
        <dbReference type="SAM" id="Coils"/>
    </source>
</evidence>
<feature type="compositionally biased region" description="Polar residues" evidence="5">
    <location>
        <begin position="172"/>
        <end position="181"/>
    </location>
</feature>
<evidence type="ECO:0000256" key="5">
    <source>
        <dbReference type="SAM" id="MobiDB-lite"/>
    </source>
</evidence>
<sequence>MHATKENNDTNKRSICSDSPMTHMKDVTTHTRAMKLKHQALQERLEICLLELKKLCIREAELTGRLSDDYPLLPGEKPPQIRRRIGAAFKLDEQSILVDAELALQMKIYEAARKLCEENHMSKAVRRSRLQQCKREEKKLKRLQETAFQLRLEHGRSSPLPAFNIAQHGERQVTSQSSHLSSGLAYPGETDPPQPAPGSSQSFIDGSYISPSVAPQTLPLTPSQSPHPSLDSMLSLNSSPVCELPPIQHSPWSESSLDKPYQKSKKSRSSSKTRISNPESSFEKDRGRTRGPRRRLTEYAITLPETPPPAVNYGSHVNSEDSNSEHSFTSYNSSQCQELPCDLPKQYQSALPHSVFPRTGFYHNPRHQSSHSFHQAYYNEGMVYQPDLDLERSYYTQQAPSPSNRYEYYYKDAAVPHQRAQRPLPPDIRLSPSPAQWDHPHYRSSGLPQQVVNEQLKSWHWRSQLKSPRARSLDRQGAVRVKNMSTRDVTLHQNQKYHEQLQINLRTTKLNVCLYIYYHILIMVLKVLFLFLFC</sequence>
<organism evidence="8 9">
    <name type="scientific">Sander lucioperca</name>
    <name type="common">Pike-perch</name>
    <name type="synonym">Perca lucioperca</name>
    <dbReference type="NCBI Taxonomy" id="283035"/>
    <lineage>
        <taxon>Eukaryota</taxon>
        <taxon>Metazoa</taxon>
        <taxon>Chordata</taxon>
        <taxon>Craniata</taxon>
        <taxon>Vertebrata</taxon>
        <taxon>Euteleostomi</taxon>
        <taxon>Actinopterygii</taxon>
        <taxon>Neopterygii</taxon>
        <taxon>Teleostei</taxon>
        <taxon>Neoteleostei</taxon>
        <taxon>Acanthomorphata</taxon>
        <taxon>Eupercaria</taxon>
        <taxon>Perciformes</taxon>
        <taxon>Percoidei</taxon>
        <taxon>Percidae</taxon>
        <taxon>Luciopercinae</taxon>
        <taxon>Sander</taxon>
    </lineage>
</organism>
<dbReference type="InterPro" id="IPR043447">
    <property type="entry name" value="CCDC120/INAVA"/>
</dbReference>
<name>A0A8C9WVP2_SANLU</name>
<evidence type="ECO:0000256" key="6">
    <source>
        <dbReference type="SAM" id="Phobius"/>
    </source>
</evidence>
<dbReference type="GeneTree" id="ENSGT00940000154102"/>
<evidence type="ECO:0000256" key="3">
    <source>
        <dbReference type="ARBA" id="ARBA00023054"/>
    </source>
</evidence>
<keyword evidence="3 4" id="KW-0175">Coiled coil</keyword>
<feature type="region of interest" description="Disordered" evidence="5">
    <location>
        <begin position="1"/>
        <end position="22"/>
    </location>
</feature>